<evidence type="ECO:0000256" key="6">
    <source>
        <dbReference type="ARBA" id="ARBA00022989"/>
    </source>
</evidence>
<dbReference type="PANTHER" id="PTHR43848">
    <property type="entry name" value="PUTRESCINE TRANSPORT SYSTEM PERMEASE PROTEIN POTI"/>
    <property type="match status" value="1"/>
</dbReference>
<dbReference type="InterPro" id="IPR000515">
    <property type="entry name" value="MetI-like"/>
</dbReference>
<keyword evidence="4" id="KW-1003">Cell membrane</keyword>
<keyword evidence="6 8" id="KW-1133">Transmembrane helix</keyword>
<keyword evidence="5 8" id="KW-0812">Transmembrane</keyword>
<keyword evidence="11" id="KW-1185">Reference proteome</keyword>
<evidence type="ECO:0000256" key="7">
    <source>
        <dbReference type="ARBA" id="ARBA00023136"/>
    </source>
</evidence>
<accession>A0ABU5DXL9</accession>
<evidence type="ECO:0000313" key="10">
    <source>
        <dbReference type="EMBL" id="MDY0871458.1"/>
    </source>
</evidence>
<comment type="caution">
    <text evidence="10">The sequence shown here is derived from an EMBL/GenBank/DDBJ whole genome shotgun (WGS) entry which is preliminary data.</text>
</comment>
<comment type="subcellular location">
    <subcellularLocation>
        <location evidence="1 8">Cell membrane</location>
        <topology evidence="1 8">Multi-pass membrane protein</topology>
    </subcellularLocation>
</comment>
<keyword evidence="7 8" id="KW-0472">Membrane</keyword>
<organism evidence="10 11">
    <name type="scientific">Dongia rigui</name>
    <dbReference type="NCBI Taxonomy" id="940149"/>
    <lineage>
        <taxon>Bacteria</taxon>
        <taxon>Pseudomonadati</taxon>
        <taxon>Pseudomonadota</taxon>
        <taxon>Alphaproteobacteria</taxon>
        <taxon>Rhodospirillales</taxon>
        <taxon>Dongiaceae</taxon>
        <taxon>Dongia</taxon>
    </lineage>
</organism>
<feature type="transmembrane region" description="Helical" evidence="8">
    <location>
        <begin position="115"/>
        <end position="136"/>
    </location>
</feature>
<evidence type="ECO:0000256" key="1">
    <source>
        <dbReference type="ARBA" id="ARBA00004651"/>
    </source>
</evidence>
<dbReference type="Pfam" id="PF00528">
    <property type="entry name" value="BPD_transp_1"/>
    <property type="match status" value="1"/>
</dbReference>
<comment type="similarity">
    <text evidence="2">Belongs to the binding-protein-dependent transport system permease family. CysTW subfamily.</text>
</comment>
<feature type="transmembrane region" description="Helical" evidence="8">
    <location>
        <begin position="77"/>
        <end position="103"/>
    </location>
</feature>
<evidence type="ECO:0000259" key="9">
    <source>
        <dbReference type="PROSITE" id="PS50928"/>
    </source>
</evidence>
<feature type="transmembrane region" description="Helical" evidence="8">
    <location>
        <begin position="249"/>
        <end position="268"/>
    </location>
</feature>
<dbReference type="InterPro" id="IPR051789">
    <property type="entry name" value="Bact_Polyamine_Transport"/>
</dbReference>
<dbReference type="CDD" id="cd06261">
    <property type="entry name" value="TM_PBP2"/>
    <property type="match status" value="1"/>
</dbReference>
<proteinExistence type="inferred from homology"/>
<keyword evidence="3 8" id="KW-0813">Transport</keyword>
<evidence type="ECO:0000256" key="8">
    <source>
        <dbReference type="RuleBase" id="RU363032"/>
    </source>
</evidence>
<evidence type="ECO:0000256" key="2">
    <source>
        <dbReference type="ARBA" id="ARBA00007069"/>
    </source>
</evidence>
<reference evidence="10 11" key="1">
    <citation type="journal article" date="2013" name="Antonie Van Leeuwenhoek">
        <title>Dongia rigui sp. nov., isolated from freshwater of a large wetland in Korea.</title>
        <authorList>
            <person name="Baik K.S."/>
            <person name="Hwang Y.M."/>
            <person name="Choi J.S."/>
            <person name="Kwon J."/>
            <person name="Seong C.N."/>
        </authorList>
    </citation>
    <scope>NUCLEOTIDE SEQUENCE [LARGE SCALE GENOMIC DNA]</scope>
    <source>
        <strain evidence="10 11">04SU4-P</strain>
    </source>
</reference>
<protein>
    <submittedName>
        <fullName evidence="10">ABC transporter permease</fullName>
    </submittedName>
</protein>
<evidence type="ECO:0000256" key="4">
    <source>
        <dbReference type="ARBA" id="ARBA00022475"/>
    </source>
</evidence>
<feature type="transmembrane region" description="Helical" evidence="8">
    <location>
        <begin position="193"/>
        <end position="218"/>
    </location>
</feature>
<evidence type="ECO:0000256" key="5">
    <source>
        <dbReference type="ARBA" id="ARBA00022692"/>
    </source>
</evidence>
<sequence>MAYPTPTPWMNARAEARLANVLLYGSVAAVLVFFYLPIFTLIAFSFQEGRYPTLPFEGVSLKWYGALFENSGARDALWNSTVIAIAATVFATVIGSAAAIVAVRYKFRFRLPFTGLSAAPLAFPQLLLGIVLLLWFSVLGRTFNFNTGIVTAIIGHIVYITPFAMVIVAVQVFNFDSTLEDAARDCGATTFEVYRYVTLPLLWPGIFSAGIFAFLLSWGNFYLTYSLAGSTRTLPTFVFSGIATGSSPLYPAIATVVFIPGILLVILADRVRRKAT</sequence>
<dbReference type="RefSeq" id="WP_320499887.1">
    <property type="nucleotide sequence ID" value="NZ_JAXCLX010000001.1"/>
</dbReference>
<dbReference type="PROSITE" id="PS50928">
    <property type="entry name" value="ABC_TM1"/>
    <property type="match status" value="1"/>
</dbReference>
<gene>
    <name evidence="10" type="ORF">SMD31_05975</name>
</gene>
<name>A0ABU5DXL9_9PROT</name>
<dbReference type="PANTHER" id="PTHR43848:SF2">
    <property type="entry name" value="PUTRESCINE TRANSPORT SYSTEM PERMEASE PROTEIN POTI"/>
    <property type="match status" value="1"/>
</dbReference>
<evidence type="ECO:0000256" key="3">
    <source>
        <dbReference type="ARBA" id="ARBA00022448"/>
    </source>
</evidence>
<feature type="domain" description="ABC transmembrane type-1" evidence="9">
    <location>
        <begin position="77"/>
        <end position="268"/>
    </location>
</feature>
<dbReference type="InterPro" id="IPR035906">
    <property type="entry name" value="MetI-like_sf"/>
</dbReference>
<feature type="transmembrane region" description="Helical" evidence="8">
    <location>
        <begin position="21"/>
        <end position="46"/>
    </location>
</feature>
<dbReference type="EMBL" id="JAXCLX010000001">
    <property type="protein sequence ID" value="MDY0871458.1"/>
    <property type="molecule type" value="Genomic_DNA"/>
</dbReference>
<dbReference type="SUPFAM" id="SSF161098">
    <property type="entry name" value="MetI-like"/>
    <property type="match status" value="1"/>
</dbReference>
<feature type="transmembrane region" description="Helical" evidence="8">
    <location>
        <begin position="148"/>
        <end position="173"/>
    </location>
</feature>
<evidence type="ECO:0000313" key="11">
    <source>
        <dbReference type="Proteomes" id="UP001271769"/>
    </source>
</evidence>
<dbReference type="Proteomes" id="UP001271769">
    <property type="component" value="Unassembled WGS sequence"/>
</dbReference>
<dbReference type="Gene3D" id="1.10.3720.10">
    <property type="entry name" value="MetI-like"/>
    <property type="match status" value="1"/>
</dbReference>